<evidence type="ECO:0000256" key="1">
    <source>
        <dbReference type="SAM" id="Phobius"/>
    </source>
</evidence>
<dbReference type="STRING" id="1423754.FC39_GL000576"/>
<gene>
    <name evidence="2" type="ORF">FC39_GL000576</name>
</gene>
<keyword evidence="3" id="KW-1185">Reference proteome</keyword>
<name>A0A0R1YD98_9LACO</name>
<evidence type="ECO:0008006" key="4">
    <source>
        <dbReference type="Google" id="ProtNLM"/>
    </source>
</evidence>
<dbReference type="AlphaFoldDB" id="A0A0R1YD98"/>
<dbReference type="PANTHER" id="PTHR35531:SF1">
    <property type="entry name" value="INNER MEMBRANE PROTEIN YBCI-RELATED"/>
    <property type="match status" value="1"/>
</dbReference>
<keyword evidence="1" id="KW-0472">Membrane</keyword>
<dbReference type="eggNOG" id="COG1988">
    <property type="taxonomic scope" value="Bacteria"/>
</dbReference>
<dbReference type="InterPro" id="IPR007404">
    <property type="entry name" value="YdjM-like"/>
</dbReference>
<organism evidence="2 3">
    <name type="scientific">Lactobacillus hamsteri DSM 5661 = JCM 6256</name>
    <dbReference type="NCBI Taxonomy" id="1423754"/>
    <lineage>
        <taxon>Bacteria</taxon>
        <taxon>Bacillati</taxon>
        <taxon>Bacillota</taxon>
        <taxon>Bacilli</taxon>
        <taxon>Lactobacillales</taxon>
        <taxon>Lactobacillaceae</taxon>
        <taxon>Lactobacillus</taxon>
    </lineage>
</organism>
<keyword evidence="1" id="KW-0812">Transmembrane</keyword>
<evidence type="ECO:0000313" key="3">
    <source>
        <dbReference type="Proteomes" id="UP000051223"/>
    </source>
</evidence>
<reference evidence="2 3" key="1">
    <citation type="journal article" date="2015" name="Genome Announc.">
        <title>Expanding the biotechnology potential of lactobacilli through comparative genomics of 213 strains and associated genera.</title>
        <authorList>
            <person name="Sun Z."/>
            <person name="Harris H.M."/>
            <person name="McCann A."/>
            <person name="Guo C."/>
            <person name="Argimon S."/>
            <person name="Zhang W."/>
            <person name="Yang X."/>
            <person name="Jeffery I.B."/>
            <person name="Cooney J.C."/>
            <person name="Kagawa T.F."/>
            <person name="Liu W."/>
            <person name="Song Y."/>
            <person name="Salvetti E."/>
            <person name="Wrobel A."/>
            <person name="Rasinkangas P."/>
            <person name="Parkhill J."/>
            <person name="Rea M.C."/>
            <person name="O'Sullivan O."/>
            <person name="Ritari J."/>
            <person name="Douillard F.P."/>
            <person name="Paul Ross R."/>
            <person name="Yang R."/>
            <person name="Briner A.E."/>
            <person name="Felis G.E."/>
            <person name="de Vos W.M."/>
            <person name="Barrangou R."/>
            <person name="Klaenhammer T.R."/>
            <person name="Caufield P.W."/>
            <person name="Cui Y."/>
            <person name="Zhang H."/>
            <person name="O'Toole P.W."/>
        </authorList>
    </citation>
    <scope>NUCLEOTIDE SEQUENCE [LARGE SCALE GENOMIC DNA]</scope>
    <source>
        <strain evidence="2 3">DSM 5661</strain>
    </source>
</reference>
<accession>A0A0R1YD98</accession>
<dbReference type="PATRIC" id="fig|1423754.3.peg.596"/>
<feature type="transmembrane region" description="Helical" evidence="1">
    <location>
        <begin position="78"/>
        <end position="96"/>
    </location>
</feature>
<dbReference type="Proteomes" id="UP000051223">
    <property type="component" value="Unassembled WGS sequence"/>
</dbReference>
<dbReference type="PANTHER" id="PTHR35531">
    <property type="entry name" value="INNER MEMBRANE PROTEIN YBCI-RELATED"/>
    <property type="match status" value="1"/>
</dbReference>
<protein>
    <recommendedName>
        <fullName evidence="4">Metal-dependent hydrolase</fullName>
    </recommendedName>
</protein>
<comment type="caution">
    <text evidence="2">The sequence shown here is derived from an EMBL/GenBank/DDBJ whole genome shotgun (WGS) entry which is preliminary data.</text>
</comment>
<evidence type="ECO:0000313" key="2">
    <source>
        <dbReference type="EMBL" id="KRM40552.1"/>
    </source>
</evidence>
<proteinExistence type="predicted"/>
<feature type="transmembrane region" description="Helical" evidence="1">
    <location>
        <begin position="108"/>
        <end position="125"/>
    </location>
</feature>
<feature type="transmembrane region" description="Helical" evidence="1">
    <location>
        <begin position="161"/>
        <end position="182"/>
    </location>
</feature>
<dbReference type="EMBL" id="AZGI01000015">
    <property type="protein sequence ID" value="KRM40552.1"/>
    <property type="molecule type" value="Genomic_DNA"/>
</dbReference>
<keyword evidence="1" id="KW-1133">Transmembrane helix</keyword>
<sequence>MKEVLTRSHRLLSVAVVELGLIATDNFLINPASNIVLLLATAVGASLPDIDEYNSTVSRKSLINFSLFLRHRGITHSLLGWLIFAGGLYFLMNYFMPIKIPPHMVPNYWGSLWLGLVIGYFLHLVEDSFSNQGVNWLQPFFVRKKHGKFLHYKVNGPFEHIVTFIATSGIIFMTVYWIWILFKLPKI</sequence>
<dbReference type="Pfam" id="PF04307">
    <property type="entry name" value="YdjM"/>
    <property type="match status" value="1"/>
</dbReference>